<feature type="binding site" evidence="6">
    <location>
        <position position="291"/>
    </location>
    <ligand>
        <name>substrate</name>
    </ligand>
</feature>
<accession>A0A1H3VN26</accession>
<evidence type="ECO:0000256" key="2">
    <source>
        <dbReference type="ARBA" id="ARBA00022793"/>
    </source>
</evidence>
<dbReference type="EMBL" id="FNQG01000002">
    <property type="protein sequence ID" value="SDZ75654.1"/>
    <property type="molecule type" value="Genomic_DNA"/>
</dbReference>
<dbReference type="GO" id="GO:0009089">
    <property type="term" value="P:lysine biosynthetic process via diaminopimelate"/>
    <property type="evidence" value="ECO:0007669"/>
    <property type="project" value="TreeGrafter"/>
</dbReference>
<keyword evidence="3" id="KW-0663">Pyridoxal phosphate</keyword>
<reference evidence="9 10" key="1">
    <citation type="submission" date="2016-10" db="EMBL/GenBank/DDBJ databases">
        <authorList>
            <person name="de Groot N.N."/>
        </authorList>
    </citation>
    <scope>NUCLEOTIDE SEQUENCE [LARGE SCALE GENOMIC DNA]</scope>
    <source>
        <strain evidence="9 10">DSM 2872</strain>
    </source>
</reference>
<keyword evidence="5" id="KW-0456">Lyase</keyword>
<dbReference type="InterPro" id="IPR009006">
    <property type="entry name" value="Ala_racemase/Decarboxylase_C"/>
</dbReference>
<dbReference type="PANTHER" id="PTHR43727">
    <property type="entry name" value="DIAMINOPIMELATE DECARBOXYLASE"/>
    <property type="match status" value="1"/>
</dbReference>
<dbReference type="Pfam" id="PF00278">
    <property type="entry name" value="Orn_DAP_Arg_deC"/>
    <property type="match status" value="1"/>
</dbReference>
<dbReference type="NCBIfam" id="TIGR01047">
    <property type="entry name" value="nspC"/>
    <property type="match status" value="1"/>
</dbReference>
<proteinExistence type="predicted"/>
<dbReference type="Pfam" id="PF02784">
    <property type="entry name" value="Orn_Arg_deC_N"/>
    <property type="match status" value="1"/>
</dbReference>
<dbReference type="InterPro" id="IPR022643">
    <property type="entry name" value="De-COase2_C"/>
</dbReference>
<gene>
    <name evidence="9" type="ORF">SAMN05660648_00374</name>
</gene>
<dbReference type="GO" id="GO:0008295">
    <property type="term" value="P:spermidine biosynthetic process"/>
    <property type="evidence" value="ECO:0007669"/>
    <property type="project" value="UniProtKB-KW"/>
</dbReference>
<dbReference type="FunFam" id="3.20.20.10:FF:000012">
    <property type="entry name" value="Carboxynorspermidine/carboxyspermidine decarboxylase"/>
    <property type="match status" value="1"/>
</dbReference>
<feature type="domain" description="Orn/DAP/Arg decarboxylase 2 C-terminal" evidence="7">
    <location>
        <begin position="14"/>
        <end position="347"/>
    </location>
</feature>
<dbReference type="SUPFAM" id="SSF50621">
    <property type="entry name" value="Alanine racemase C-terminal domain-like"/>
    <property type="match status" value="1"/>
</dbReference>
<organism evidence="9 10">
    <name type="scientific">Selenomonas ruminantium</name>
    <dbReference type="NCBI Taxonomy" id="971"/>
    <lineage>
        <taxon>Bacteria</taxon>
        <taxon>Bacillati</taxon>
        <taxon>Bacillota</taxon>
        <taxon>Negativicutes</taxon>
        <taxon>Selenomonadales</taxon>
        <taxon>Selenomonadaceae</taxon>
        <taxon>Selenomonas</taxon>
    </lineage>
</organism>
<dbReference type="SUPFAM" id="SSF51419">
    <property type="entry name" value="PLP-binding barrel"/>
    <property type="match status" value="1"/>
</dbReference>
<evidence type="ECO:0000259" key="7">
    <source>
        <dbReference type="Pfam" id="PF00278"/>
    </source>
</evidence>
<evidence type="ECO:0000259" key="8">
    <source>
        <dbReference type="Pfam" id="PF02784"/>
    </source>
</evidence>
<dbReference type="AlphaFoldDB" id="A0A1H3VN26"/>
<evidence type="ECO:0000313" key="10">
    <source>
        <dbReference type="Proteomes" id="UP000183469"/>
    </source>
</evidence>
<dbReference type="CDD" id="cd06829">
    <property type="entry name" value="PLPDE_III_CANSDC"/>
    <property type="match status" value="1"/>
</dbReference>
<evidence type="ECO:0000256" key="5">
    <source>
        <dbReference type="ARBA" id="ARBA00023239"/>
    </source>
</evidence>
<dbReference type="Proteomes" id="UP000183469">
    <property type="component" value="Unassembled WGS sequence"/>
</dbReference>
<comment type="cofactor">
    <cofactor evidence="1">
        <name>pyridoxal 5'-phosphate</name>
        <dbReference type="ChEBI" id="CHEBI:597326"/>
    </cofactor>
</comment>
<dbReference type="GO" id="GO:0008836">
    <property type="term" value="F:diaminopimelate decarboxylase activity"/>
    <property type="evidence" value="ECO:0007669"/>
    <property type="project" value="TreeGrafter"/>
</dbReference>
<feature type="domain" description="Orn/DAP/Arg decarboxylase 2 N-terminal" evidence="8">
    <location>
        <begin position="100"/>
        <end position="256"/>
    </location>
</feature>
<evidence type="ECO:0000313" key="9">
    <source>
        <dbReference type="EMBL" id="SDZ75654.1"/>
    </source>
</evidence>
<dbReference type="InterPro" id="IPR005730">
    <property type="entry name" value="Nsp_de-COase"/>
</dbReference>
<evidence type="ECO:0000256" key="4">
    <source>
        <dbReference type="ARBA" id="ARBA00023066"/>
    </source>
</evidence>
<feature type="binding site" evidence="6">
    <location>
        <position position="254"/>
    </location>
    <ligand>
        <name>substrate</name>
    </ligand>
</feature>
<sequence>MRMKIDKVPTPAYVVDEQALENNLRILQQVKEAAGCKILLAQKCFSMFAEYPLIGRYLDGATASGLYEARLGHEEMAGENHVFSPAYRPEEIEEIAAICDHVIFNSFSQLRRFGAKVKEIQQARGITHGIGLRINPECSTQEHDIYDPCAPGSRLGVTAEDFAQAVEAEPQLWDLLDGLHFHTLCEQNSDALAKTLQAVEQKFGCWLQKDNIHWLNMGGGHHITRADYDRQLLIDLVKGVKEKYAVEVYLEPGEAVALNAGYLVTEVLDTVTNHGVNILLLDASAACHMPDVLEMPYRPPLKDSGEAGEKAYTYKLSSCTCLAGDIIGDYSFDREILPGDRLYFEDMAIYSMVKNNTFNGMALPAIWKMAANGDCTLVKKFGYQDFKERLS</sequence>
<dbReference type="GO" id="GO:0045312">
    <property type="term" value="P:nor-spermidine biosynthetic process"/>
    <property type="evidence" value="ECO:0007669"/>
    <property type="project" value="InterPro"/>
</dbReference>
<dbReference type="Gene3D" id="2.40.37.10">
    <property type="entry name" value="Lyase, Ornithine Decarboxylase, Chain A, domain 1"/>
    <property type="match status" value="1"/>
</dbReference>
<evidence type="ECO:0000256" key="6">
    <source>
        <dbReference type="PIRSR" id="PIRSR038941-1"/>
    </source>
</evidence>
<dbReference type="InterPro" id="IPR022644">
    <property type="entry name" value="De-COase2_N"/>
</dbReference>
<dbReference type="PIRSF" id="PIRSF038941">
    <property type="entry name" value="NspC"/>
    <property type="match status" value="1"/>
</dbReference>
<dbReference type="Gene3D" id="3.20.20.10">
    <property type="entry name" value="Alanine racemase"/>
    <property type="match status" value="1"/>
</dbReference>
<dbReference type="InterPro" id="IPR029066">
    <property type="entry name" value="PLP-binding_barrel"/>
</dbReference>
<protein>
    <submittedName>
        <fullName evidence="9">Carboxynorspermidine decarboxylase</fullName>
    </submittedName>
</protein>
<evidence type="ECO:0000256" key="1">
    <source>
        <dbReference type="ARBA" id="ARBA00001933"/>
    </source>
</evidence>
<keyword evidence="2" id="KW-0210">Decarboxylase</keyword>
<keyword evidence="4" id="KW-0745">Spermidine biosynthesis</keyword>
<dbReference type="PANTHER" id="PTHR43727:SF1">
    <property type="entry name" value="CARBOXYNORSPERMIDINE_CARBOXYSPERMIDINE DECARBOXYLASE"/>
    <property type="match status" value="1"/>
</dbReference>
<name>A0A1H3VN26_SELRU</name>
<evidence type="ECO:0000256" key="3">
    <source>
        <dbReference type="ARBA" id="ARBA00022898"/>
    </source>
</evidence>